<evidence type="ECO:0000256" key="5">
    <source>
        <dbReference type="ARBA" id="ARBA00023453"/>
    </source>
</evidence>
<dbReference type="InterPro" id="IPR002885">
    <property type="entry name" value="PPR_rpt"/>
</dbReference>
<dbReference type="Pfam" id="PF01535">
    <property type="entry name" value="PPR"/>
    <property type="match status" value="1"/>
</dbReference>
<reference evidence="7" key="1">
    <citation type="submission" date="2021-02" db="EMBL/GenBank/DDBJ databases">
        <authorList>
            <person name="Dougan E. K."/>
            <person name="Rhodes N."/>
            <person name="Thang M."/>
            <person name="Chan C."/>
        </authorList>
    </citation>
    <scope>NUCLEOTIDE SEQUENCE</scope>
</reference>
<keyword evidence="4" id="KW-0677">Repeat</keyword>
<keyword evidence="2" id="KW-0808">Transferase</keyword>
<comment type="similarity">
    <text evidence="5">Belongs to the class I-like SAM-binding methyltransferase superfamily. Cation-dependent O-methyltransferase family.</text>
</comment>
<protein>
    <recommendedName>
        <fullName evidence="9">Catechol O-methyltransferase</fullName>
    </recommendedName>
</protein>
<comment type="caution">
    <text evidence="7">The sequence shown here is derived from an EMBL/GenBank/DDBJ whole genome shotgun (WGS) entry which is preliminary data.</text>
</comment>
<name>A0A813FWF9_POLGL</name>
<dbReference type="Pfam" id="PF01596">
    <property type="entry name" value="Methyltransf_3"/>
    <property type="match status" value="1"/>
</dbReference>
<evidence type="ECO:0000313" key="8">
    <source>
        <dbReference type="Proteomes" id="UP000654075"/>
    </source>
</evidence>
<evidence type="ECO:0008006" key="9">
    <source>
        <dbReference type="Google" id="ProtNLM"/>
    </source>
</evidence>
<feature type="repeat" description="PPR" evidence="6">
    <location>
        <begin position="44"/>
        <end position="78"/>
    </location>
</feature>
<feature type="repeat" description="PPR" evidence="6">
    <location>
        <begin position="149"/>
        <end position="183"/>
    </location>
</feature>
<dbReference type="InterPro" id="IPR029063">
    <property type="entry name" value="SAM-dependent_MTases_sf"/>
</dbReference>
<feature type="repeat" description="PPR" evidence="6">
    <location>
        <begin position="9"/>
        <end position="43"/>
    </location>
</feature>
<keyword evidence="3" id="KW-0949">S-adenosyl-L-methionine</keyword>
<dbReference type="Gene3D" id="1.25.40.10">
    <property type="entry name" value="Tetratricopeptide repeat domain"/>
    <property type="match status" value="2"/>
</dbReference>
<dbReference type="InterPro" id="IPR002935">
    <property type="entry name" value="SAM_O-MeTrfase"/>
</dbReference>
<dbReference type="SUPFAM" id="SSF53335">
    <property type="entry name" value="S-adenosyl-L-methionine-dependent methyltransferases"/>
    <property type="match status" value="1"/>
</dbReference>
<evidence type="ECO:0000256" key="6">
    <source>
        <dbReference type="PROSITE-ProRule" id="PRU00708"/>
    </source>
</evidence>
<dbReference type="AlphaFoldDB" id="A0A813FWF9"/>
<evidence type="ECO:0000256" key="1">
    <source>
        <dbReference type="ARBA" id="ARBA00022603"/>
    </source>
</evidence>
<dbReference type="PANTHER" id="PTHR47936:SF1">
    <property type="entry name" value="PENTATRICOPEPTIDE REPEAT-CONTAINING PROTEIN GUN1, CHLOROPLASTIC"/>
    <property type="match status" value="1"/>
</dbReference>
<dbReference type="Pfam" id="PF13812">
    <property type="entry name" value="PPR_3"/>
    <property type="match status" value="1"/>
</dbReference>
<keyword evidence="8" id="KW-1185">Reference proteome</keyword>
<dbReference type="PANTHER" id="PTHR47936">
    <property type="entry name" value="PPR_LONG DOMAIN-CONTAINING PROTEIN"/>
    <property type="match status" value="1"/>
</dbReference>
<evidence type="ECO:0000313" key="7">
    <source>
        <dbReference type="EMBL" id="CAE8614969.1"/>
    </source>
</evidence>
<dbReference type="GO" id="GO:0032259">
    <property type="term" value="P:methylation"/>
    <property type="evidence" value="ECO:0007669"/>
    <property type="project" value="UniProtKB-KW"/>
</dbReference>
<dbReference type="OrthoDB" id="186626at2759"/>
<gene>
    <name evidence="7" type="ORF">PGLA1383_LOCUS32688</name>
</gene>
<sequence>MPSMSVTPNKISYSAAMSACEKSGRWQIALELLGSMPEIRVMPDAYNYNAAISACAKAGRWQLALSLLGQMPEMSLTPGTVSYSAAISACEKSGQWPLALDLLSQMHILQGTPDAIIYNAAISACEKGTRWEAALAILNAMPVILVIPDRISYNAAMSACDKGGQWQMALEMLIQMPAKSVQPGRISYNAAISACAGGSVWQLAVHLANLMSLERIVPDEISFSSAMGACEKGGEWQQALCLLGQMAAASVEDTVARNAAIVACFVAGQWQEALWLGQVIVVTSDCNLGSSFGALVMESEQRDLLAVELSLTARLSEAARQGELFPGAAVVLDSSAGFRDTPSAEQDPARSKSLLDSVILAVTSSSVKRAPDQHLLRSMSLPYQREMALLRHVFASAQPGSAAATAEAIDDFGRELGEAGSWAKFAGGSKAAALLAAMSGGPPTVRSDEVAQPGKSVRGTRGSVLEIGTYIGNSALRLAATLPGVHVTTLELDPVLVAIARSLIAFAGLAACVDVWTGHSKLLIPRLSKVVASGHSSVRPCFNAIFMDRWGSQYDEDLALIQQHGLLQESGGVLVADNVLSTAAASFLWQVARPGELTSGQGESHQADGAKDGGHQNLNSVQFVSQMMVVQEVADTSEEDWMSVSVSLTRRGTNCTADVELPSELAELQAASERLRERVVTTGGREVARSEMPAFLIRTEAVLTQFGIFPSG</sequence>
<evidence type="ECO:0000256" key="2">
    <source>
        <dbReference type="ARBA" id="ARBA00022679"/>
    </source>
</evidence>
<dbReference type="EMBL" id="CAJNNV010025538">
    <property type="protein sequence ID" value="CAE8614969.1"/>
    <property type="molecule type" value="Genomic_DNA"/>
</dbReference>
<proteinExistence type="inferred from homology"/>
<accession>A0A813FWF9</accession>
<dbReference type="Pfam" id="PF13041">
    <property type="entry name" value="PPR_2"/>
    <property type="match status" value="1"/>
</dbReference>
<dbReference type="PROSITE" id="PS51375">
    <property type="entry name" value="PPR"/>
    <property type="match status" value="3"/>
</dbReference>
<evidence type="ECO:0000256" key="4">
    <source>
        <dbReference type="ARBA" id="ARBA00022737"/>
    </source>
</evidence>
<evidence type="ECO:0000256" key="3">
    <source>
        <dbReference type="ARBA" id="ARBA00022691"/>
    </source>
</evidence>
<dbReference type="CDD" id="cd02440">
    <property type="entry name" value="AdoMet_MTases"/>
    <property type="match status" value="1"/>
</dbReference>
<dbReference type="Gene3D" id="3.40.50.150">
    <property type="entry name" value="Vaccinia Virus protein VP39"/>
    <property type="match status" value="1"/>
</dbReference>
<organism evidence="7 8">
    <name type="scientific">Polarella glacialis</name>
    <name type="common">Dinoflagellate</name>
    <dbReference type="NCBI Taxonomy" id="89957"/>
    <lineage>
        <taxon>Eukaryota</taxon>
        <taxon>Sar</taxon>
        <taxon>Alveolata</taxon>
        <taxon>Dinophyceae</taxon>
        <taxon>Suessiales</taxon>
        <taxon>Suessiaceae</taxon>
        <taxon>Polarella</taxon>
    </lineage>
</organism>
<dbReference type="GO" id="GO:0008171">
    <property type="term" value="F:O-methyltransferase activity"/>
    <property type="evidence" value="ECO:0007669"/>
    <property type="project" value="InterPro"/>
</dbReference>
<dbReference type="Proteomes" id="UP000654075">
    <property type="component" value="Unassembled WGS sequence"/>
</dbReference>
<keyword evidence="1" id="KW-0489">Methyltransferase</keyword>
<dbReference type="InterPro" id="IPR011990">
    <property type="entry name" value="TPR-like_helical_dom_sf"/>
</dbReference>
<dbReference type="NCBIfam" id="TIGR00756">
    <property type="entry name" value="PPR"/>
    <property type="match status" value="1"/>
</dbReference>